<sequence>MAKAKSYQRRRKAKNRRFLLTIFLVLLISVISYIFLNKMMKAEINSLDTEISSTQKKLDDVNKEITSLEKDYEIRNTDQFKEKIAQERLGMTKGNTESKQEDKSTEEDDDKNNQEDTINKEN</sequence>
<feature type="coiled-coil region" evidence="1">
    <location>
        <begin position="37"/>
        <end position="71"/>
    </location>
</feature>
<gene>
    <name evidence="3" type="ORF">AB9Q04_00895</name>
</gene>
<evidence type="ECO:0000313" key="4">
    <source>
        <dbReference type="Proteomes" id="UP001637993"/>
    </source>
</evidence>
<evidence type="ECO:0000256" key="1">
    <source>
        <dbReference type="SAM" id="Coils"/>
    </source>
</evidence>
<keyword evidence="4" id="KW-1185">Reference proteome</keyword>
<accession>A0ABW9MYL6</accession>
<evidence type="ECO:0000313" key="3">
    <source>
        <dbReference type="EMBL" id="MFO3716903.1"/>
    </source>
</evidence>
<feature type="region of interest" description="Disordered" evidence="2">
    <location>
        <begin position="84"/>
        <end position="122"/>
    </location>
</feature>
<keyword evidence="1" id="KW-0175">Coiled coil</keyword>
<feature type="compositionally biased region" description="Basic and acidic residues" evidence="2">
    <location>
        <begin position="111"/>
        <end position="122"/>
    </location>
</feature>
<evidence type="ECO:0000256" key="2">
    <source>
        <dbReference type="SAM" id="MobiDB-lite"/>
    </source>
</evidence>
<reference evidence="3 4" key="1">
    <citation type="journal article" date="2025" name="Anaerobe">
        <title>Description of Anaerococcus kampingiae sp. nov., Anaerococcus groningensis sp. nov., Anaerococcus martiniensis sp. nov., and Anaerococcus cruorum sp. nov., isolated from human clinical specimens.</title>
        <authorList>
            <person name="Boiten K.E."/>
            <person name="Meijer J."/>
            <person name="van Wezel E.M."/>
            <person name="Veloo A.C.M."/>
        </authorList>
    </citation>
    <scope>NUCLEOTIDE SEQUENCE [LARGE SCALE GENOMIC DNA]</scope>
    <source>
        <strain evidence="3 4">ENR1011</strain>
    </source>
</reference>
<proteinExistence type="predicted"/>
<organism evidence="3 4">
    <name type="scientific">Anaerococcus groningensis</name>
    <dbReference type="NCBI Taxonomy" id="3115616"/>
    <lineage>
        <taxon>Bacteria</taxon>
        <taxon>Bacillati</taxon>
        <taxon>Bacillota</taxon>
        <taxon>Tissierellia</taxon>
        <taxon>Tissierellales</taxon>
        <taxon>Peptoniphilaceae</taxon>
        <taxon>Anaerococcus</taxon>
    </lineage>
</organism>
<name>A0ABW9MYL6_9FIRM</name>
<dbReference type="EMBL" id="JBGMEG010000001">
    <property type="protein sequence ID" value="MFO3716903.1"/>
    <property type="molecule type" value="Genomic_DNA"/>
</dbReference>
<dbReference type="Proteomes" id="UP001637993">
    <property type="component" value="Unassembled WGS sequence"/>
</dbReference>
<protein>
    <submittedName>
        <fullName evidence="3">Septum formation initiator family protein</fullName>
    </submittedName>
</protein>
<comment type="caution">
    <text evidence="3">The sequence shown here is derived from an EMBL/GenBank/DDBJ whole genome shotgun (WGS) entry which is preliminary data.</text>
</comment>
<dbReference type="RefSeq" id="WP_410023509.1">
    <property type="nucleotide sequence ID" value="NZ_JBGMEG010000001.1"/>
</dbReference>